<keyword evidence="2" id="KW-1185">Reference proteome</keyword>
<dbReference type="EMBL" id="JBBPBM010000148">
    <property type="protein sequence ID" value="KAK8503653.1"/>
    <property type="molecule type" value="Genomic_DNA"/>
</dbReference>
<dbReference type="InterPro" id="IPR052361">
    <property type="entry name" value="F-box_domain"/>
</dbReference>
<accession>A0ABR2B9H3</accession>
<name>A0ABR2B9H3_9ROSI</name>
<gene>
    <name evidence="1" type="ORF">V6N12_024825</name>
</gene>
<dbReference type="Proteomes" id="UP001472677">
    <property type="component" value="Unassembled WGS sequence"/>
</dbReference>
<sequence>MSDYMPVEVIIEILKRLPAKPVVRFSVFGSCNGLICVQLFSFVVDFLLWSPSIQKYIPLPKFRISEAAVFLNVGFGFDSRTNDYKAVHWLGNGKRNGGGYSHAILGFELSAEEFFEINLPENLIDLCHVDLTVMKYGESSIVVSTYQA</sequence>
<organism evidence="1 2">
    <name type="scientific">Hibiscus sabdariffa</name>
    <name type="common">roselle</name>
    <dbReference type="NCBI Taxonomy" id="183260"/>
    <lineage>
        <taxon>Eukaryota</taxon>
        <taxon>Viridiplantae</taxon>
        <taxon>Streptophyta</taxon>
        <taxon>Embryophyta</taxon>
        <taxon>Tracheophyta</taxon>
        <taxon>Spermatophyta</taxon>
        <taxon>Magnoliopsida</taxon>
        <taxon>eudicotyledons</taxon>
        <taxon>Gunneridae</taxon>
        <taxon>Pentapetalae</taxon>
        <taxon>rosids</taxon>
        <taxon>malvids</taxon>
        <taxon>Malvales</taxon>
        <taxon>Malvaceae</taxon>
        <taxon>Malvoideae</taxon>
        <taxon>Hibiscus</taxon>
    </lineage>
</organism>
<evidence type="ECO:0000313" key="1">
    <source>
        <dbReference type="EMBL" id="KAK8503653.1"/>
    </source>
</evidence>
<dbReference type="PANTHER" id="PTHR31790">
    <property type="entry name" value="OS02G0783600 PROTEIN"/>
    <property type="match status" value="1"/>
</dbReference>
<reference evidence="1 2" key="1">
    <citation type="journal article" date="2024" name="G3 (Bethesda)">
        <title>Genome assembly of Hibiscus sabdariffa L. provides insights into metabolisms of medicinal natural products.</title>
        <authorList>
            <person name="Kim T."/>
        </authorList>
    </citation>
    <scope>NUCLEOTIDE SEQUENCE [LARGE SCALE GENOMIC DNA]</scope>
    <source>
        <strain evidence="1">TK-2024</strain>
        <tissue evidence="1">Old leaves</tissue>
    </source>
</reference>
<dbReference type="PANTHER" id="PTHR31790:SF609">
    <property type="entry name" value="F-BOX PROTEIN CPR30-LIKE"/>
    <property type="match status" value="1"/>
</dbReference>
<proteinExistence type="predicted"/>
<evidence type="ECO:0000313" key="2">
    <source>
        <dbReference type="Proteomes" id="UP001472677"/>
    </source>
</evidence>
<evidence type="ECO:0008006" key="3">
    <source>
        <dbReference type="Google" id="ProtNLM"/>
    </source>
</evidence>
<protein>
    <recommendedName>
        <fullName evidence="3">F-box protein</fullName>
    </recommendedName>
</protein>
<comment type="caution">
    <text evidence="1">The sequence shown here is derived from an EMBL/GenBank/DDBJ whole genome shotgun (WGS) entry which is preliminary data.</text>
</comment>